<dbReference type="EMBL" id="BAABBV010000001">
    <property type="protein sequence ID" value="GAA4162040.1"/>
    <property type="molecule type" value="Genomic_DNA"/>
</dbReference>
<evidence type="ECO:0000313" key="3">
    <source>
        <dbReference type="Proteomes" id="UP001415169"/>
    </source>
</evidence>
<feature type="region of interest" description="Disordered" evidence="1">
    <location>
        <begin position="1"/>
        <end position="40"/>
    </location>
</feature>
<proteinExistence type="predicted"/>
<comment type="caution">
    <text evidence="2">The sequence shown here is derived from an EMBL/GenBank/DDBJ whole genome shotgun (WGS) entry which is preliminary data.</text>
</comment>
<dbReference type="Proteomes" id="UP001415169">
    <property type="component" value="Unassembled WGS sequence"/>
</dbReference>
<gene>
    <name evidence="2" type="ORF">GCM10022286_20530</name>
</gene>
<reference evidence="2" key="2">
    <citation type="submission" date="2023-12" db="EMBL/GenBank/DDBJ databases">
        <authorList>
            <person name="Sun Q."/>
            <person name="Inoue M."/>
        </authorList>
    </citation>
    <scope>NUCLEOTIDE SEQUENCE</scope>
    <source>
        <strain evidence="2">JCM 17590</strain>
    </source>
</reference>
<keyword evidence="3" id="KW-1185">Reference proteome</keyword>
<sequence length="135" mass="14433">MTISGATDASPAALSPHERTELSTPAATPGSIEKRRVQPGCDAGRAMETVTLRLGDLSFHLRAGVSVRTLEKKLVAAARKGAGVVRVPLSDDGEVDAVVTPTVPIALERHHFERVSTRRDGREPAVGWSEFELPE</sequence>
<evidence type="ECO:0008006" key="4">
    <source>
        <dbReference type="Google" id="ProtNLM"/>
    </source>
</evidence>
<protein>
    <recommendedName>
        <fullName evidence="4">Amphi-Trp domain-containing protein</fullName>
    </recommendedName>
</protein>
<reference evidence="2" key="1">
    <citation type="journal article" date="2014" name="Int. J. Syst. Evol. Microbiol.">
        <title>Complete genome of a new Firmicutes species belonging to the dominant human colonic microbiota ('Ruminococcus bicirculans') reveals two chromosomes and a selective capacity to utilize plant glucans.</title>
        <authorList>
            <consortium name="NISC Comparative Sequencing Program"/>
            <person name="Wegmann U."/>
            <person name="Louis P."/>
            <person name="Goesmann A."/>
            <person name="Henrissat B."/>
            <person name="Duncan S.H."/>
            <person name="Flint H.J."/>
        </authorList>
    </citation>
    <scope>NUCLEOTIDE SEQUENCE</scope>
    <source>
        <strain evidence="2">JCM 17590</strain>
    </source>
</reference>
<accession>A0ABP7ZKS4</accession>
<name>A0ABP7ZKS4_9MICO</name>
<evidence type="ECO:0000313" key="2">
    <source>
        <dbReference type="EMBL" id="GAA4162040.1"/>
    </source>
</evidence>
<organism evidence="2 3">
    <name type="scientific">Gryllotalpicola daejeonensis</name>
    <dbReference type="NCBI Taxonomy" id="993087"/>
    <lineage>
        <taxon>Bacteria</taxon>
        <taxon>Bacillati</taxon>
        <taxon>Actinomycetota</taxon>
        <taxon>Actinomycetes</taxon>
        <taxon>Micrococcales</taxon>
        <taxon>Microbacteriaceae</taxon>
        <taxon>Gryllotalpicola</taxon>
    </lineage>
</organism>
<evidence type="ECO:0000256" key="1">
    <source>
        <dbReference type="SAM" id="MobiDB-lite"/>
    </source>
</evidence>